<dbReference type="Pfam" id="PF00950">
    <property type="entry name" value="ABC-3"/>
    <property type="match status" value="1"/>
</dbReference>
<evidence type="ECO:0000313" key="9">
    <source>
        <dbReference type="Proteomes" id="UP000050929"/>
    </source>
</evidence>
<evidence type="ECO:0000256" key="6">
    <source>
        <dbReference type="RuleBase" id="RU003943"/>
    </source>
</evidence>
<dbReference type="SUPFAM" id="SSF81345">
    <property type="entry name" value="ABC transporter involved in vitamin B12 uptake, BtuC"/>
    <property type="match status" value="1"/>
</dbReference>
<dbReference type="AlphaFoldDB" id="A0A0R1IXL3"/>
<feature type="transmembrane region" description="Helical" evidence="7">
    <location>
        <begin position="54"/>
        <end position="77"/>
    </location>
</feature>
<dbReference type="GO" id="GO:0010043">
    <property type="term" value="P:response to zinc ion"/>
    <property type="evidence" value="ECO:0007669"/>
    <property type="project" value="TreeGrafter"/>
</dbReference>
<feature type="transmembrane region" description="Helical" evidence="7">
    <location>
        <begin position="135"/>
        <end position="153"/>
    </location>
</feature>
<keyword evidence="4 7" id="KW-1133">Transmembrane helix</keyword>
<accession>A0A0R1IXL3</accession>
<feature type="transmembrane region" description="Helical" evidence="7">
    <location>
        <begin position="244"/>
        <end position="262"/>
    </location>
</feature>
<evidence type="ECO:0000256" key="4">
    <source>
        <dbReference type="ARBA" id="ARBA00022989"/>
    </source>
</evidence>
<dbReference type="PANTHER" id="PTHR30477">
    <property type="entry name" value="ABC-TRANSPORTER METAL-BINDING PROTEIN"/>
    <property type="match status" value="1"/>
</dbReference>
<protein>
    <submittedName>
        <fullName evidence="8">ABC-type Mn2+ Zn2+ transport system, permease component</fullName>
    </submittedName>
</protein>
<feature type="transmembrane region" description="Helical" evidence="7">
    <location>
        <begin position="14"/>
        <end position="34"/>
    </location>
</feature>
<keyword evidence="9" id="KW-1185">Reference proteome</keyword>
<dbReference type="EMBL" id="AZDG01000018">
    <property type="protein sequence ID" value="KRK64000.1"/>
    <property type="molecule type" value="Genomic_DNA"/>
</dbReference>
<dbReference type="Gene3D" id="1.10.3470.10">
    <property type="entry name" value="ABC transporter involved in vitamin B12 uptake, BtuC"/>
    <property type="match status" value="1"/>
</dbReference>
<keyword evidence="5 7" id="KW-0472">Membrane</keyword>
<evidence type="ECO:0000256" key="5">
    <source>
        <dbReference type="ARBA" id="ARBA00023136"/>
    </source>
</evidence>
<evidence type="ECO:0000313" key="8">
    <source>
        <dbReference type="EMBL" id="KRK64000.1"/>
    </source>
</evidence>
<feature type="transmembrane region" description="Helical" evidence="7">
    <location>
        <begin position="89"/>
        <end position="106"/>
    </location>
</feature>
<dbReference type="InterPro" id="IPR037294">
    <property type="entry name" value="ABC_BtuC-like"/>
</dbReference>
<keyword evidence="6" id="KW-0813">Transport</keyword>
<reference evidence="8 9" key="1">
    <citation type="journal article" date="2015" name="Genome Announc.">
        <title>Expanding the biotechnology potential of lactobacilli through comparative genomics of 213 strains and associated genera.</title>
        <authorList>
            <person name="Sun Z."/>
            <person name="Harris H.M."/>
            <person name="McCann A."/>
            <person name="Guo C."/>
            <person name="Argimon S."/>
            <person name="Zhang W."/>
            <person name="Yang X."/>
            <person name="Jeffery I.B."/>
            <person name="Cooney J.C."/>
            <person name="Kagawa T.F."/>
            <person name="Liu W."/>
            <person name="Song Y."/>
            <person name="Salvetti E."/>
            <person name="Wrobel A."/>
            <person name="Rasinkangas P."/>
            <person name="Parkhill J."/>
            <person name="Rea M.C."/>
            <person name="O'Sullivan O."/>
            <person name="Ritari J."/>
            <person name="Douillard F.P."/>
            <person name="Paul Ross R."/>
            <person name="Yang R."/>
            <person name="Briner A.E."/>
            <person name="Felis G.E."/>
            <person name="de Vos W.M."/>
            <person name="Barrangou R."/>
            <person name="Klaenhammer T.R."/>
            <person name="Caufield P.W."/>
            <person name="Cui Y."/>
            <person name="Zhang H."/>
            <person name="O'Toole P.W."/>
        </authorList>
    </citation>
    <scope>NUCLEOTIDE SEQUENCE [LARGE SCALE GENOMIC DNA]</scope>
    <source>
        <strain evidence="8 9">DSM 20183</strain>
    </source>
</reference>
<gene>
    <name evidence="8" type="ORF">FC72_GL000774</name>
</gene>
<comment type="similarity">
    <text evidence="2 6">Belongs to the ABC-3 integral membrane protein family.</text>
</comment>
<proteinExistence type="inferred from homology"/>
<dbReference type="InterPro" id="IPR001626">
    <property type="entry name" value="ABC_TroCD"/>
</dbReference>
<evidence type="ECO:0000256" key="2">
    <source>
        <dbReference type="ARBA" id="ARBA00008034"/>
    </source>
</evidence>
<name>A0A0R1IXL3_9LACO</name>
<dbReference type="GO" id="GO:0055085">
    <property type="term" value="P:transmembrane transport"/>
    <property type="evidence" value="ECO:0007669"/>
    <property type="project" value="InterPro"/>
</dbReference>
<evidence type="ECO:0000256" key="1">
    <source>
        <dbReference type="ARBA" id="ARBA00004141"/>
    </source>
</evidence>
<dbReference type="GO" id="GO:0043190">
    <property type="term" value="C:ATP-binding cassette (ABC) transporter complex"/>
    <property type="evidence" value="ECO:0007669"/>
    <property type="project" value="InterPro"/>
</dbReference>
<comment type="caution">
    <text evidence="8">The sequence shown here is derived from an EMBL/GenBank/DDBJ whole genome shotgun (WGS) entry which is preliminary data.</text>
</comment>
<dbReference type="Proteomes" id="UP000050929">
    <property type="component" value="Unassembled WGS sequence"/>
</dbReference>
<dbReference type="STRING" id="1423811.FC72_GL000774"/>
<keyword evidence="3 6" id="KW-0812">Transmembrane</keyword>
<sequence length="269" mass="28900">MVDKMFGYEFMREAFIASTFIAITAGIVGVFVVSRNMSFLSHTLSEIGFAGASFGVLIGISPLAGMILFTMVSSIAVGSLSTESSRREASISTISSLFIGLGILFLSLSSQSSSYATNILFGSIVGISSKEVQQLMILAVVVIFIILLFYKSLAFDSFDHIGASAAGLKTRFLSVAFLITLALSVSIGSQIVGSMLVFVLLTLPGATARYLVHSVPKLIMVSVGLSLAGVWLGLYLAFITNWPVTFFISSFEVIVYFLGLSYKNWKLNH</sequence>
<organism evidence="8 9">
    <name type="scientific">Companilactobacillus tucceti DSM 20183</name>
    <dbReference type="NCBI Taxonomy" id="1423811"/>
    <lineage>
        <taxon>Bacteria</taxon>
        <taxon>Bacillati</taxon>
        <taxon>Bacillota</taxon>
        <taxon>Bacilli</taxon>
        <taxon>Lactobacillales</taxon>
        <taxon>Lactobacillaceae</taxon>
        <taxon>Companilactobacillus</taxon>
    </lineage>
</organism>
<feature type="transmembrane region" description="Helical" evidence="7">
    <location>
        <begin position="218"/>
        <end position="238"/>
    </location>
</feature>
<feature type="transmembrane region" description="Helical" evidence="7">
    <location>
        <begin position="173"/>
        <end position="206"/>
    </location>
</feature>
<dbReference type="PANTHER" id="PTHR30477:SF13">
    <property type="entry name" value="IRON TRANSPORT SYSTEM MEMBRANE PROTEIN HI_0360-RELATED"/>
    <property type="match status" value="1"/>
</dbReference>
<evidence type="ECO:0000256" key="3">
    <source>
        <dbReference type="ARBA" id="ARBA00022692"/>
    </source>
</evidence>
<dbReference type="PATRIC" id="fig|1423811.3.peg.784"/>
<evidence type="ECO:0000256" key="7">
    <source>
        <dbReference type="SAM" id="Phobius"/>
    </source>
</evidence>
<comment type="subcellular location">
    <subcellularLocation>
        <location evidence="6">Cell membrane</location>
        <topology evidence="6">Multi-pass membrane protein</topology>
    </subcellularLocation>
    <subcellularLocation>
        <location evidence="1">Membrane</location>
        <topology evidence="1">Multi-pass membrane protein</topology>
    </subcellularLocation>
</comment>